<name>A0A7X0VFK4_9BACL</name>
<evidence type="ECO:0000256" key="4">
    <source>
        <dbReference type="ARBA" id="ARBA00022553"/>
    </source>
</evidence>
<evidence type="ECO:0000256" key="2">
    <source>
        <dbReference type="ARBA" id="ARBA00004370"/>
    </source>
</evidence>
<dbReference type="InterPro" id="IPR050351">
    <property type="entry name" value="BphY/WalK/GraS-like"/>
</dbReference>
<dbReference type="InterPro" id="IPR004358">
    <property type="entry name" value="Sig_transdc_His_kin-like_C"/>
</dbReference>
<reference evidence="12 13" key="1">
    <citation type="submission" date="2020-08" db="EMBL/GenBank/DDBJ databases">
        <title>Cohnella phylogeny.</title>
        <authorList>
            <person name="Dunlap C."/>
        </authorList>
    </citation>
    <scope>NUCLEOTIDE SEQUENCE [LARGE SCALE GENOMIC DNA]</scope>
    <source>
        <strain evidence="12 13">DSM 28246</strain>
    </source>
</reference>
<dbReference type="Pfam" id="PF02518">
    <property type="entry name" value="HATPase_c"/>
    <property type="match status" value="1"/>
</dbReference>
<organism evidence="12 13">
    <name type="scientific">Cohnella nanjingensis</name>
    <dbReference type="NCBI Taxonomy" id="1387779"/>
    <lineage>
        <taxon>Bacteria</taxon>
        <taxon>Bacillati</taxon>
        <taxon>Bacillota</taxon>
        <taxon>Bacilli</taxon>
        <taxon>Bacillales</taxon>
        <taxon>Paenibacillaceae</taxon>
        <taxon>Cohnella</taxon>
    </lineage>
</organism>
<dbReference type="GO" id="GO:0000156">
    <property type="term" value="F:phosphorelay response regulator activity"/>
    <property type="evidence" value="ECO:0007669"/>
    <property type="project" value="TreeGrafter"/>
</dbReference>
<dbReference type="CDD" id="cd00082">
    <property type="entry name" value="HisKA"/>
    <property type="match status" value="1"/>
</dbReference>
<keyword evidence="10" id="KW-1133">Transmembrane helix</keyword>
<evidence type="ECO:0000256" key="8">
    <source>
        <dbReference type="ARBA" id="ARBA00022840"/>
    </source>
</evidence>
<dbReference type="GO" id="GO:0030295">
    <property type="term" value="F:protein kinase activator activity"/>
    <property type="evidence" value="ECO:0007669"/>
    <property type="project" value="TreeGrafter"/>
</dbReference>
<dbReference type="PROSITE" id="PS50109">
    <property type="entry name" value="HIS_KIN"/>
    <property type="match status" value="1"/>
</dbReference>
<dbReference type="SUPFAM" id="SSF47384">
    <property type="entry name" value="Homodimeric domain of signal transducing histidine kinase"/>
    <property type="match status" value="1"/>
</dbReference>
<dbReference type="PANTHER" id="PTHR42878">
    <property type="entry name" value="TWO-COMPONENT HISTIDINE KINASE"/>
    <property type="match status" value="1"/>
</dbReference>
<dbReference type="InterPro" id="IPR036890">
    <property type="entry name" value="HATPase_C_sf"/>
</dbReference>
<evidence type="ECO:0000256" key="10">
    <source>
        <dbReference type="SAM" id="Phobius"/>
    </source>
</evidence>
<dbReference type="InterPro" id="IPR003661">
    <property type="entry name" value="HisK_dim/P_dom"/>
</dbReference>
<dbReference type="PRINTS" id="PR00344">
    <property type="entry name" value="BCTRLSENSOR"/>
</dbReference>
<comment type="catalytic activity">
    <reaction evidence="1">
        <text>ATP + protein L-histidine = ADP + protein N-phospho-L-histidine.</text>
        <dbReference type="EC" id="2.7.13.3"/>
    </reaction>
</comment>
<dbReference type="Gene3D" id="3.30.565.10">
    <property type="entry name" value="Histidine kinase-like ATPase, C-terminal domain"/>
    <property type="match status" value="1"/>
</dbReference>
<dbReference type="GO" id="GO:0005524">
    <property type="term" value="F:ATP binding"/>
    <property type="evidence" value="ECO:0007669"/>
    <property type="project" value="UniProtKB-KW"/>
</dbReference>
<dbReference type="Gene3D" id="1.10.287.130">
    <property type="match status" value="1"/>
</dbReference>
<keyword evidence="10" id="KW-0812">Transmembrane</keyword>
<dbReference type="SMART" id="SM00388">
    <property type="entry name" value="HisKA"/>
    <property type="match status" value="1"/>
</dbReference>
<sequence length="581" mass="64866">MNIKWRLSLRLIVMLVLVLAILLVLAGRTLYWSLNELTRIESARDFENAGLYRLVQTVEAGGDDLRFDAALLEQVRRAGGWLQRIDESGRVTNAFFTPPDVPTSYGPGELVSYWLGKVPFPYQLYLWIQEKDGVVHTLLYGFKSQENLLLQRAMREGKRVGEGIALPEALQKDLKNGRSWVQVLDAEGAELASFNKPAGVIDRFPLQELALRSIYSDRYGWKIASKYDPASRLTWMVSTPLPGVEPGKSPAIEPEQRVLIVSIGSLLVAALIVFAIVAFWFGHRFGSPLLHLLQWLRELGQGRYAEPVDRKGRPISRNGRGRRKRNYRVYGDVMQSLDALSATLHRNDRLRQETEQLRDEWIAGVSHDLKTPLSSIKGYAHMLESPAYEWSQEEVRSFAKVMLDKSSYMDNLINDLTLAYRLRAGSQPPLTERTDMNAYLKEGLLEAVSHPGDDPSRVKFVPSAEPVEAEIYAPWFQRIVDNLVANALLHNPKGTTLAVTLAAGDPAGFTLTFRDDGSGMDEQTAARLFDRYYRGTNTESSSEGTGLGLAVTQALVEALGGSIEVETAVGRGTCVRLTWGA</sequence>
<evidence type="ECO:0000256" key="9">
    <source>
        <dbReference type="ARBA" id="ARBA00023012"/>
    </source>
</evidence>
<dbReference type="RefSeq" id="WP_185143636.1">
    <property type="nucleotide sequence ID" value="NZ_JACJVP010000025.1"/>
</dbReference>
<evidence type="ECO:0000313" key="12">
    <source>
        <dbReference type="EMBL" id="MBB6672160.1"/>
    </source>
</evidence>
<dbReference type="InterPro" id="IPR005467">
    <property type="entry name" value="His_kinase_dom"/>
</dbReference>
<dbReference type="InterPro" id="IPR003594">
    <property type="entry name" value="HATPase_dom"/>
</dbReference>
<feature type="domain" description="Histidine kinase" evidence="11">
    <location>
        <begin position="364"/>
        <end position="581"/>
    </location>
</feature>
<evidence type="ECO:0000256" key="1">
    <source>
        <dbReference type="ARBA" id="ARBA00000085"/>
    </source>
</evidence>
<keyword evidence="9" id="KW-0902">Two-component regulatory system</keyword>
<evidence type="ECO:0000313" key="13">
    <source>
        <dbReference type="Proteomes" id="UP000547209"/>
    </source>
</evidence>
<dbReference type="Pfam" id="PF00512">
    <property type="entry name" value="HisKA"/>
    <property type="match status" value="1"/>
</dbReference>
<evidence type="ECO:0000259" key="11">
    <source>
        <dbReference type="PROSITE" id="PS50109"/>
    </source>
</evidence>
<evidence type="ECO:0000256" key="5">
    <source>
        <dbReference type="ARBA" id="ARBA00022679"/>
    </source>
</evidence>
<keyword evidence="6" id="KW-0547">Nucleotide-binding</keyword>
<dbReference type="Proteomes" id="UP000547209">
    <property type="component" value="Unassembled WGS sequence"/>
</dbReference>
<evidence type="ECO:0000256" key="7">
    <source>
        <dbReference type="ARBA" id="ARBA00022777"/>
    </source>
</evidence>
<dbReference type="GO" id="GO:0007234">
    <property type="term" value="P:osmosensory signaling via phosphorelay pathway"/>
    <property type="evidence" value="ECO:0007669"/>
    <property type="project" value="TreeGrafter"/>
</dbReference>
<comment type="subcellular location">
    <subcellularLocation>
        <location evidence="2">Membrane</location>
    </subcellularLocation>
</comment>
<protein>
    <recommendedName>
        <fullName evidence="3">histidine kinase</fullName>
        <ecNumber evidence="3">2.7.13.3</ecNumber>
    </recommendedName>
</protein>
<feature type="transmembrane region" description="Helical" evidence="10">
    <location>
        <begin position="258"/>
        <end position="281"/>
    </location>
</feature>
<dbReference type="SMART" id="SM00387">
    <property type="entry name" value="HATPase_c"/>
    <property type="match status" value="1"/>
</dbReference>
<evidence type="ECO:0000256" key="3">
    <source>
        <dbReference type="ARBA" id="ARBA00012438"/>
    </source>
</evidence>
<keyword evidence="10" id="KW-0472">Membrane</keyword>
<keyword evidence="7 12" id="KW-0418">Kinase</keyword>
<dbReference type="GO" id="GO:0000155">
    <property type="term" value="F:phosphorelay sensor kinase activity"/>
    <property type="evidence" value="ECO:0007669"/>
    <property type="project" value="InterPro"/>
</dbReference>
<gene>
    <name evidence="12" type="ORF">H7C19_15885</name>
</gene>
<dbReference type="SUPFAM" id="SSF55874">
    <property type="entry name" value="ATPase domain of HSP90 chaperone/DNA topoisomerase II/histidine kinase"/>
    <property type="match status" value="1"/>
</dbReference>
<comment type="caution">
    <text evidence="12">The sequence shown here is derived from an EMBL/GenBank/DDBJ whole genome shotgun (WGS) entry which is preliminary data.</text>
</comment>
<dbReference type="EMBL" id="JACJVP010000025">
    <property type="protein sequence ID" value="MBB6672160.1"/>
    <property type="molecule type" value="Genomic_DNA"/>
</dbReference>
<proteinExistence type="predicted"/>
<accession>A0A7X0VFK4</accession>
<evidence type="ECO:0000256" key="6">
    <source>
        <dbReference type="ARBA" id="ARBA00022741"/>
    </source>
</evidence>
<dbReference type="InterPro" id="IPR036097">
    <property type="entry name" value="HisK_dim/P_sf"/>
</dbReference>
<keyword evidence="5" id="KW-0808">Transferase</keyword>
<dbReference type="AlphaFoldDB" id="A0A7X0VFK4"/>
<dbReference type="EC" id="2.7.13.3" evidence="3"/>
<dbReference type="PANTHER" id="PTHR42878:SF7">
    <property type="entry name" value="SENSOR HISTIDINE KINASE GLRK"/>
    <property type="match status" value="1"/>
</dbReference>
<keyword evidence="4" id="KW-0597">Phosphoprotein</keyword>
<keyword evidence="13" id="KW-1185">Reference proteome</keyword>
<keyword evidence="8" id="KW-0067">ATP-binding</keyword>